<evidence type="ECO:0000256" key="5">
    <source>
        <dbReference type="ARBA" id="ARBA00023239"/>
    </source>
</evidence>
<comment type="caution">
    <text evidence="9">The sequence shown here is derived from an EMBL/GenBank/DDBJ whole genome shotgun (WGS) entry which is preliminary data.</text>
</comment>
<keyword evidence="4 7" id="KW-0472">Membrane</keyword>
<accession>A0A317QNZ2</accession>
<feature type="compositionally biased region" description="Pro residues" evidence="8">
    <location>
        <begin position="89"/>
        <end position="101"/>
    </location>
</feature>
<comment type="function">
    <text evidence="7">Functions as a peptidoglycan terminase that cleaves nascent peptidoglycan strands endolytically to terminate their elongation.</text>
</comment>
<dbReference type="GO" id="GO:0009252">
    <property type="term" value="P:peptidoglycan biosynthetic process"/>
    <property type="evidence" value="ECO:0007669"/>
    <property type="project" value="UniProtKB-UniRule"/>
</dbReference>
<dbReference type="GO" id="GO:0008932">
    <property type="term" value="F:lytic endotransglycosylase activity"/>
    <property type="evidence" value="ECO:0007669"/>
    <property type="project" value="UniProtKB-UniRule"/>
</dbReference>
<dbReference type="OrthoDB" id="9814591at2"/>
<dbReference type="EMBL" id="QGTX01000001">
    <property type="protein sequence ID" value="PWW24577.1"/>
    <property type="molecule type" value="Genomic_DNA"/>
</dbReference>
<feature type="region of interest" description="Disordered" evidence="8">
    <location>
        <begin position="1"/>
        <end position="254"/>
    </location>
</feature>
<reference evidence="10" key="1">
    <citation type="submission" date="2018-05" db="EMBL/GenBank/DDBJ databases">
        <authorList>
            <person name="Klenk H.-P."/>
            <person name="Huntemann M."/>
            <person name="Clum A."/>
            <person name="Pillay M."/>
            <person name="Palaniappan K."/>
            <person name="Varghese N."/>
            <person name="Mikhailova N."/>
            <person name="Stamatis D."/>
            <person name="Reddy T."/>
            <person name="Daum C."/>
            <person name="Shapiro N."/>
            <person name="Ivanova N."/>
            <person name="Kyrpides N."/>
            <person name="Woyke T."/>
        </authorList>
    </citation>
    <scope>NUCLEOTIDE SEQUENCE [LARGE SCALE GENOMIC DNA]</scope>
    <source>
        <strain evidence="10">DSM 45417</strain>
    </source>
</reference>
<dbReference type="GO" id="GO:0005886">
    <property type="term" value="C:plasma membrane"/>
    <property type="evidence" value="ECO:0007669"/>
    <property type="project" value="UniProtKB-SubCell"/>
</dbReference>
<keyword evidence="6 7" id="KW-0961">Cell wall biogenesis/degradation</keyword>
<feature type="site" description="Important for catalytic activity" evidence="7">
    <location>
        <position position="481"/>
    </location>
</feature>
<organism evidence="9 10">
    <name type="scientific">Geodermatophilus normandii</name>
    <dbReference type="NCBI Taxonomy" id="1137989"/>
    <lineage>
        <taxon>Bacteria</taxon>
        <taxon>Bacillati</taxon>
        <taxon>Actinomycetota</taxon>
        <taxon>Actinomycetes</taxon>
        <taxon>Geodermatophilales</taxon>
        <taxon>Geodermatophilaceae</taxon>
        <taxon>Geodermatophilus</taxon>
    </lineage>
</organism>
<keyword evidence="10" id="KW-1185">Reference proteome</keyword>
<evidence type="ECO:0000256" key="7">
    <source>
        <dbReference type="HAMAP-Rule" id="MF_02065"/>
    </source>
</evidence>
<feature type="compositionally biased region" description="Basic and acidic residues" evidence="8">
    <location>
        <begin position="219"/>
        <end position="246"/>
    </location>
</feature>
<gene>
    <name evidence="7" type="primary">mltG</name>
    <name evidence="9" type="ORF">JD79_03761</name>
</gene>
<dbReference type="Proteomes" id="UP000246661">
    <property type="component" value="Unassembled WGS sequence"/>
</dbReference>
<proteinExistence type="inferred from homology"/>
<feature type="compositionally biased region" description="Basic and acidic residues" evidence="8">
    <location>
        <begin position="134"/>
        <end position="167"/>
    </location>
</feature>
<dbReference type="RefSeq" id="WP_110006718.1">
    <property type="nucleotide sequence ID" value="NZ_QGTX01000001.1"/>
</dbReference>
<keyword evidence="5 7" id="KW-0456">Lyase</keyword>
<dbReference type="Pfam" id="PF02618">
    <property type="entry name" value="YceG"/>
    <property type="match status" value="1"/>
</dbReference>
<dbReference type="GO" id="GO:0071555">
    <property type="term" value="P:cell wall organization"/>
    <property type="evidence" value="ECO:0007669"/>
    <property type="project" value="UniProtKB-KW"/>
</dbReference>
<keyword evidence="1 7" id="KW-1003">Cell membrane</keyword>
<dbReference type="InterPro" id="IPR003770">
    <property type="entry name" value="MLTG-like"/>
</dbReference>
<dbReference type="PANTHER" id="PTHR30518">
    <property type="entry name" value="ENDOLYTIC MUREIN TRANSGLYCOSYLASE"/>
    <property type="match status" value="1"/>
</dbReference>
<dbReference type="PANTHER" id="PTHR30518:SF2">
    <property type="entry name" value="ENDOLYTIC MUREIN TRANSGLYCOSYLASE"/>
    <property type="match status" value="1"/>
</dbReference>
<keyword evidence="3 7" id="KW-1133">Transmembrane helix</keyword>
<evidence type="ECO:0000313" key="9">
    <source>
        <dbReference type="EMBL" id="PWW24577.1"/>
    </source>
</evidence>
<sequence>MNGPVPPYGRGLTGMPAVPPGSSPAGWTAGPPTTRLAPLGQVPGGSPRAGLLDREVRTVTAGRHAAPDGPQGSAPQDDRTGPLTGGDQPVPPAAGLPPRPSGPWSKLARRNDTAPGDPDDAPTVAAQAVGPRAGDPHDEHHRNHDHQPHDHEFHDHQVHDHQVHDEHHDDEDATGGLEVLGSGGSGGSDRGRRRGRRARREAAEPAPVEPPGVFADDSDEHHDDHHDVGHHDDHHDVGHHDDDHGPRRTRSGRRRRSPLAIVLALLVLAGLVAGIVFGGRALIGLVNPEAEDYAGAGSGTVEVRVGDGDTLSDIARTLVDSGVIASSEPFVDAAEADPAATGIQPGVYVLRAQMSGQAALDLLLDPATRQVSRVTVPEGTTLQATLQRIAESTGLPVEDLRAAAADPAALGLPAYANGQLEGFLFPATYDVEPDDTATDVLRAMVSRFTDMATGMQLEQRAAAAGRSVYDVVVVASMIERETRVDDERADVAQVIYNRLTQGIPLGIDAALAYGLDKNGNDLTVSDLQTDSPYNTRTRAGLPPTPIGAPGEASLEAALMPTTGDLLYYVLASEDGRHFFTASYDEFLVARQQCADAGLGCGG</sequence>
<dbReference type="EC" id="4.2.2.29" evidence="7"/>
<feature type="transmembrane region" description="Helical" evidence="7">
    <location>
        <begin position="257"/>
        <end position="278"/>
    </location>
</feature>
<evidence type="ECO:0000256" key="8">
    <source>
        <dbReference type="SAM" id="MobiDB-lite"/>
    </source>
</evidence>
<evidence type="ECO:0000256" key="4">
    <source>
        <dbReference type="ARBA" id="ARBA00023136"/>
    </source>
</evidence>
<keyword evidence="2 7" id="KW-0812">Transmembrane</keyword>
<feature type="compositionally biased region" description="Low complexity" evidence="8">
    <location>
        <begin position="113"/>
        <end position="126"/>
    </location>
</feature>
<dbReference type="HAMAP" id="MF_02065">
    <property type="entry name" value="MltG"/>
    <property type="match status" value="1"/>
</dbReference>
<evidence type="ECO:0000256" key="1">
    <source>
        <dbReference type="ARBA" id="ARBA00022475"/>
    </source>
</evidence>
<dbReference type="AlphaFoldDB" id="A0A317QNZ2"/>
<comment type="catalytic activity">
    <reaction evidence="7">
        <text>a peptidoglycan chain = a peptidoglycan chain with N-acetyl-1,6-anhydromuramyl-[peptide] at the reducing end + a peptidoglycan chain with N-acetylglucosamine at the non-reducing end.</text>
        <dbReference type="EC" id="4.2.2.29"/>
    </reaction>
</comment>
<evidence type="ECO:0000256" key="6">
    <source>
        <dbReference type="ARBA" id="ARBA00023316"/>
    </source>
</evidence>
<comment type="similarity">
    <text evidence="7">Belongs to the transglycosylase MltG family.</text>
</comment>
<dbReference type="Gene3D" id="3.30.1490.480">
    <property type="entry name" value="Endolytic murein transglycosylase"/>
    <property type="match status" value="1"/>
</dbReference>
<protein>
    <recommendedName>
        <fullName evidence="7">Endolytic murein transglycosylase</fullName>
        <ecNumber evidence="7">4.2.2.29</ecNumber>
    </recommendedName>
    <alternativeName>
        <fullName evidence="7">Peptidoglycan lytic transglycosylase</fullName>
    </alternativeName>
    <alternativeName>
        <fullName evidence="7">Peptidoglycan polymerization terminase</fullName>
    </alternativeName>
</protein>
<evidence type="ECO:0000256" key="2">
    <source>
        <dbReference type="ARBA" id="ARBA00022692"/>
    </source>
</evidence>
<name>A0A317QNZ2_9ACTN</name>
<dbReference type="CDD" id="cd08010">
    <property type="entry name" value="MltG_like"/>
    <property type="match status" value="1"/>
</dbReference>
<dbReference type="NCBIfam" id="TIGR00247">
    <property type="entry name" value="endolytic transglycosylase MltG"/>
    <property type="match status" value="1"/>
</dbReference>
<comment type="subcellular location">
    <subcellularLocation>
        <location evidence="7">Cell membrane</location>
        <topology evidence="7">Single-pass membrane protein</topology>
    </subcellularLocation>
</comment>
<evidence type="ECO:0000256" key="3">
    <source>
        <dbReference type="ARBA" id="ARBA00022989"/>
    </source>
</evidence>
<evidence type="ECO:0000313" key="10">
    <source>
        <dbReference type="Proteomes" id="UP000246661"/>
    </source>
</evidence>